<dbReference type="PANTHER" id="PTHR45663:SF11">
    <property type="entry name" value="GEO12009P1"/>
    <property type="match status" value="1"/>
</dbReference>
<dbReference type="PANTHER" id="PTHR45663">
    <property type="entry name" value="GEO12009P1"/>
    <property type="match status" value="1"/>
</dbReference>
<dbReference type="Gene3D" id="3.40.30.10">
    <property type="entry name" value="Glutaredoxin"/>
    <property type="match status" value="1"/>
</dbReference>
<dbReference type="InterPro" id="IPR036249">
    <property type="entry name" value="Thioredoxin-like_sf"/>
</dbReference>
<organism evidence="9 10">
    <name type="scientific">Sneathia sanguinegens</name>
    <dbReference type="NCBI Taxonomy" id="40543"/>
    <lineage>
        <taxon>Bacteria</taxon>
        <taxon>Fusobacteriati</taxon>
        <taxon>Fusobacteriota</taxon>
        <taxon>Fusobacteriia</taxon>
        <taxon>Fusobacteriales</taxon>
        <taxon>Leptotrichiaceae</taxon>
        <taxon>Sneathia</taxon>
    </lineage>
</organism>
<comment type="caution">
    <text evidence="9">The sequence shown here is derived from an EMBL/GenBank/DDBJ whole genome shotgun (WGS) entry which is preliminary data.</text>
</comment>
<reference evidence="9 10" key="1">
    <citation type="submission" date="2023-06" db="EMBL/GenBank/DDBJ databases">
        <title>Antibody response to the Sneathia vaginalis cytopathogenic toxin A during pregnancy.</title>
        <authorList>
            <person name="Mccoy Z.T."/>
            <person name="Serrano M.G."/>
            <person name="Spaine K."/>
            <person name="Edwards D.J."/>
            <person name="Buck G.A."/>
            <person name="Jefferson K."/>
        </authorList>
    </citation>
    <scope>NUCLEOTIDE SEQUENCE [LARGE SCALE GENOMIC DNA]</scope>
    <source>
        <strain evidence="9 10">CCUG 42621</strain>
    </source>
</reference>
<evidence type="ECO:0000256" key="3">
    <source>
        <dbReference type="ARBA" id="ARBA00022982"/>
    </source>
</evidence>
<evidence type="ECO:0000256" key="1">
    <source>
        <dbReference type="ARBA" id="ARBA00008987"/>
    </source>
</evidence>
<evidence type="ECO:0000256" key="5">
    <source>
        <dbReference type="ARBA" id="ARBA00023284"/>
    </source>
</evidence>
<protein>
    <recommendedName>
        <fullName evidence="6 7">Thioredoxin</fullName>
    </recommendedName>
</protein>
<evidence type="ECO:0000256" key="7">
    <source>
        <dbReference type="PIRNR" id="PIRNR000077"/>
    </source>
</evidence>
<evidence type="ECO:0000256" key="4">
    <source>
        <dbReference type="ARBA" id="ARBA00023157"/>
    </source>
</evidence>
<keyword evidence="10" id="KW-1185">Reference proteome</keyword>
<dbReference type="InterPro" id="IPR017937">
    <property type="entry name" value="Thioredoxin_CS"/>
</dbReference>
<accession>A0ABT7HKE9</accession>
<feature type="domain" description="Thioredoxin" evidence="8">
    <location>
        <begin position="1"/>
        <end position="110"/>
    </location>
</feature>
<keyword evidence="2" id="KW-0813">Transport</keyword>
<dbReference type="CDD" id="cd02947">
    <property type="entry name" value="TRX_family"/>
    <property type="match status" value="1"/>
</dbReference>
<dbReference type="InterPro" id="IPR013766">
    <property type="entry name" value="Thioredoxin_domain"/>
</dbReference>
<dbReference type="PROSITE" id="PS00194">
    <property type="entry name" value="THIOREDOXIN_1"/>
    <property type="match status" value="1"/>
</dbReference>
<name>A0ABT7HKE9_9FUSO</name>
<proteinExistence type="inferred from homology"/>
<dbReference type="Pfam" id="PF00085">
    <property type="entry name" value="Thioredoxin"/>
    <property type="match status" value="1"/>
</dbReference>
<evidence type="ECO:0000256" key="2">
    <source>
        <dbReference type="ARBA" id="ARBA00022448"/>
    </source>
</evidence>
<dbReference type="PROSITE" id="PS51352">
    <property type="entry name" value="THIOREDOXIN_2"/>
    <property type="match status" value="1"/>
</dbReference>
<sequence length="110" mass="12111">MSKVVHYEGENLVDSLLDTVVSKEGVTVVDFFATWCGPCRALGPVLDELSMEVDYKIVKADVDKYADIAAFYGVRSIPTLVIFKDGKPVETLIGGRSKEQLNEEVLKATK</sequence>
<comment type="similarity">
    <text evidence="1 7">Belongs to the thioredoxin family.</text>
</comment>
<dbReference type="EMBL" id="JASSPP010000001">
    <property type="protein sequence ID" value="MDK9580121.1"/>
    <property type="molecule type" value="Genomic_DNA"/>
</dbReference>
<evidence type="ECO:0000259" key="8">
    <source>
        <dbReference type="PROSITE" id="PS51352"/>
    </source>
</evidence>
<dbReference type="PIRSF" id="PIRSF000077">
    <property type="entry name" value="Thioredoxin"/>
    <property type="match status" value="1"/>
</dbReference>
<gene>
    <name evidence="9" type="primary">trxA</name>
    <name evidence="9" type="ORF">QQA45_01060</name>
</gene>
<dbReference type="Proteomes" id="UP001225134">
    <property type="component" value="Unassembled WGS sequence"/>
</dbReference>
<dbReference type="RefSeq" id="WP_066729200.1">
    <property type="nucleotide sequence ID" value="NZ_CAMPUK010000010.1"/>
</dbReference>
<dbReference type="PRINTS" id="PR00421">
    <property type="entry name" value="THIOREDOXIN"/>
</dbReference>
<keyword evidence="3" id="KW-0249">Electron transport</keyword>
<dbReference type="InterPro" id="IPR005746">
    <property type="entry name" value="Thioredoxin"/>
</dbReference>
<keyword evidence="4" id="KW-1015">Disulfide bond</keyword>
<evidence type="ECO:0000313" key="9">
    <source>
        <dbReference type="EMBL" id="MDK9580121.1"/>
    </source>
</evidence>
<dbReference type="NCBIfam" id="TIGR01068">
    <property type="entry name" value="thioredoxin"/>
    <property type="match status" value="1"/>
</dbReference>
<evidence type="ECO:0000256" key="6">
    <source>
        <dbReference type="NCBIfam" id="TIGR01068"/>
    </source>
</evidence>
<evidence type="ECO:0000313" key="10">
    <source>
        <dbReference type="Proteomes" id="UP001225134"/>
    </source>
</evidence>
<keyword evidence="5" id="KW-0676">Redox-active center</keyword>
<dbReference type="SUPFAM" id="SSF52833">
    <property type="entry name" value="Thioredoxin-like"/>
    <property type="match status" value="1"/>
</dbReference>